<protein>
    <submittedName>
        <fullName evidence="1">Uncharacterized protein</fullName>
    </submittedName>
</protein>
<dbReference type="Proteomes" id="UP000276133">
    <property type="component" value="Unassembled WGS sequence"/>
</dbReference>
<evidence type="ECO:0000313" key="2">
    <source>
        <dbReference type="Proteomes" id="UP000276133"/>
    </source>
</evidence>
<accession>A0A3M7RUW7</accession>
<evidence type="ECO:0000313" key="1">
    <source>
        <dbReference type="EMBL" id="RNA27282.1"/>
    </source>
</evidence>
<proteinExistence type="predicted"/>
<comment type="caution">
    <text evidence="1">The sequence shown here is derived from an EMBL/GenBank/DDBJ whole genome shotgun (WGS) entry which is preliminary data.</text>
</comment>
<reference evidence="1 2" key="1">
    <citation type="journal article" date="2018" name="Sci. Rep.">
        <title>Genomic signatures of local adaptation to the degree of environmental predictability in rotifers.</title>
        <authorList>
            <person name="Franch-Gras L."/>
            <person name="Hahn C."/>
            <person name="Garcia-Roger E.M."/>
            <person name="Carmona M.J."/>
            <person name="Serra M."/>
            <person name="Gomez A."/>
        </authorList>
    </citation>
    <scope>NUCLEOTIDE SEQUENCE [LARGE SCALE GENOMIC DNA]</scope>
    <source>
        <strain evidence="1">HYR1</strain>
    </source>
</reference>
<gene>
    <name evidence="1" type="ORF">BpHYR1_035961</name>
</gene>
<dbReference type="EMBL" id="REGN01002564">
    <property type="protein sequence ID" value="RNA27282.1"/>
    <property type="molecule type" value="Genomic_DNA"/>
</dbReference>
<dbReference type="AlphaFoldDB" id="A0A3M7RUW7"/>
<keyword evidence="2" id="KW-1185">Reference proteome</keyword>
<dbReference type="OrthoDB" id="6776439at2759"/>
<sequence length="295" mass="34180">MLFDLTNTPTSQTDSTPVSTLKRRKKIEPRSWVWQSQNFVKINESSAKCNICQQMITIYNSSTTEFSFNIVNSEEFQELLDTIKSHYYKLPCSQTLRYKLLPEMFLILPEVENGWVRVRGWGTWCITKSIVHLLCRIVLITDPQIAELMHAKFFPNSHCSLQPLGEVAQNKPVKSAHSLKLPKEVIRIAAKAVIASIIPIKASKKDQIHRNRRYCSMMTKFLVFLKNQKIFSRTVPNNSDFISLVYVYNQKFGVNKSFQISKELYVSFTKLLNFGYYGEECINLANLKNNFEIVK</sequence>
<name>A0A3M7RUW7_BRAPC</name>
<organism evidence="1 2">
    <name type="scientific">Brachionus plicatilis</name>
    <name type="common">Marine rotifer</name>
    <name type="synonym">Brachionus muelleri</name>
    <dbReference type="NCBI Taxonomy" id="10195"/>
    <lineage>
        <taxon>Eukaryota</taxon>
        <taxon>Metazoa</taxon>
        <taxon>Spiralia</taxon>
        <taxon>Gnathifera</taxon>
        <taxon>Rotifera</taxon>
        <taxon>Eurotatoria</taxon>
        <taxon>Monogononta</taxon>
        <taxon>Pseudotrocha</taxon>
        <taxon>Ploima</taxon>
        <taxon>Brachionidae</taxon>
        <taxon>Brachionus</taxon>
    </lineage>
</organism>